<proteinExistence type="predicted"/>
<accession>A0A8S9J2G1</accession>
<comment type="caution">
    <text evidence="1">The sequence shown here is derived from an EMBL/GenBank/DDBJ whole genome shotgun (WGS) entry which is preliminary data.</text>
</comment>
<sequence>MSRIRNRHGKEKDEVSVLTFVCLLQILRQYGFDVSGFFVGANTTEVEDLLVVRDAQRNAADVYEPPMVAEFQPSR</sequence>
<dbReference type="AlphaFoldDB" id="A0A8S9J2G1"/>
<evidence type="ECO:0000313" key="1">
    <source>
        <dbReference type="EMBL" id="KAF2575722.1"/>
    </source>
</evidence>
<protein>
    <submittedName>
        <fullName evidence="1">Uncharacterized protein</fullName>
    </submittedName>
</protein>
<gene>
    <name evidence="1" type="ORF">F2Q70_00004776</name>
</gene>
<reference evidence="1" key="1">
    <citation type="submission" date="2019-12" db="EMBL/GenBank/DDBJ databases">
        <title>Genome sequencing and annotation of Brassica cretica.</title>
        <authorList>
            <person name="Studholme D.J."/>
            <person name="Sarris P.F."/>
        </authorList>
    </citation>
    <scope>NUCLEOTIDE SEQUENCE</scope>
    <source>
        <strain evidence="1">PFS-102/07</strain>
        <tissue evidence="1">Leaf</tissue>
    </source>
</reference>
<organism evidence="1">
    <name type="scientific">Brassica cretica</name>
    <name type="common">Mustard</name>
    <dbReference type="NCBI Taxonomy" id="69181"/>
    <lineage>
        <taxon>Eukaryota</taxon>
        <taxon>Viridiplantae</taxon>
        <taxon>Streptophyta</taxon>
        <taxon>Embryophyta</taxon>
        <taxon>Tracheophyta</taxon>
        <taxon>Spermatophyta</taxon>
        <taxon>Magnoliopsida</taxon>
        <taxon>eudicotyledons</taxon>
        <taxon>Gunneridae</taxon>
        <taxon>Pentapetalae</taxon>
        <taxon>rosids</taxon>
        <taxon>malvids</taxon>
        <taxon>Brassicales</taxon>
        <taxon>Brassicaceae</taxon>
        <taxon>Brassiceae</taxon>
        <taxon>Brassica</taxon>
    </lineage>
</organism>
<name>A0A8S9J2G1_BRACR</name>
<dbReference type="EMBL" id="QGKY02001015">
    <property type="protein sequence ID" value="KAF2575722.1"/>
    <property type="molecule type" value="Genomic_DNA"/>
</dbReference>